<dbReference type="EMBL" id="JAPWTK010000001">
    <property type="protein sequence ID" value="KAJ8963145.1"/>
    <property type="molecule type" value="Genomic_DNA"/>
</dbReference>
<dbReference type="InterPro" id="IPR052709">
    <property type="entry name" value="Transposase-MT_Hybrid"/>
</dbReference>
<gene>
    <name evidence="2" type="ORF">NQ318_018610</name>
</gene>
<proteinExistence type="predicted"/>
<sequence length="95" mass="10836">MLSVQMEERVNLKSLVKLGKAFIEAYAMLKEVYGNECLSGIQVFEWLKQFKEELETTEDDPLPGRPSTSKTDENFEKIGKPCTWSDADGSKMELK</sequence>
<feature type="region of interest" description="Disordered" evidence="1">
    <location>
        <begin position="55"/>
        <end position="95"/>
    </location>
</feature>
<reference evidence="2" key="1">
    <citation type="journal article" date="2023" name="Insect Mol. Biol.">
        <title>Genome sequencing provides insights into the evolution of gene families encoding plant cell wall-degrading enzymes in longhorned beetles.</title>
        <authorList>
            <person name="Shin N.R."/>
            <person name="Okamura Y."/>
            <person name="Kirsch R."/>
            <person name="Pauchet Y."/>
        </authorList>
    </citation>
    <scope>NUCLEOTIDE SEQUENCE</scope>
    <source>
        <strain evidence="2">AMC_N1</strain>
    </source>
</reference>
<evidence type="ECO:0000313" key="2">
    <source>
        <dbReference type="EMBL" id="KAJ8963145.1"/>
    </source>
</evidence>
<evidence type="ECO:0000313" key="3">
    <source>
        <dbReference type="Proteomes" id="UP001162162"/>
    </source>
</evidence>
<name>A0AAV8ZGU0_9CUCU</name>
<dbReference type="PANTHER" id="PTHR46060:SF1">
    <property type="entry name" value="MARINER MOS1 TRANSPOSASE-LIKE PROTEIN"/>
    <property type="match status" value="1"/>
</dbReference>
<dbReference type="PANTHER" id="PTHR46060">
    <property type="entry name" value="MARINER MOS1 TRANSPOSASE-LIKE PROTEIN"/>
    <property type="match status" value="1"/>
</dbReference>
<organism evidence="2 3">
    <name type="scientific">Aromia moschata</name>
    <dbReference type="NCBI Taxonomy" id="1265417"/>
    <lineage>
        <taxon>Eukaryota</taxon>
        <taxon>Metazoa</taxon>
        <taxon>Ecdysozoa</taxon>
        <taxon>Arthropoda</taxon>
        <taxon>Hexapoda</taxon>
        <taxon>Insecta</taxon>
        <taxon>Pterygota</taxon>
        <taxon>Neoptera</taxon>
        <taxon>Endopterygota</taxon>
        <taxon>Coleoptera</taxon>
        <taxon>Polyphaga</taxon>
        <taxon>Cucujiformia</taxon>
        <taxon>Chrysomeloidea</taxon>
        <taxon>Cerambycidae</taxon>
        <taxon>Cerambycinae</taxon>
        <taxon>Callichromatini</taxon>
        <taxon>Aromia</taxon>
    </lineage>
</organism>
<dbReference type="Gene3D" id="1.10.10.1450">
    <property type="match status" value="1"/>
</dbReference>
<comment type="caution">
    <text evidence="2">The sequence shown here is derived from an EMBL/GenBank/DDBJ whole genome shotgun (WGS) entry which is preliminary data.</text>
</comment>
<dbReference type="AlphaFoldDB" id="A0AAV8ZGU0"/>
<accession>A0AAV8ZGU0</accession>
<evidence type="ECO:0000256" key="1">
    <source>
        <dbReference type="SAM" id="MobiDB-lite"/>
    </source>
</evidence>
<protein>
    <submittedName>
        <fullName evidence="2">Uncharacterized protein</fullName>
    </submittedName>
</protein>
<keyword evidence="3" id="KW-1185">Reference proteome</keyword>
<dbReference type="Proteomes" id="UP001162162">
    <property type="component" value="Unassembled WGS sequence"/>
</dbReference>
<feature type="compositionally biased region" description="Basic and acidic residues" evidence="1">
    <location>
        <begin position="70"/>
        <end position="79"/>
    </location>
</feature>